<sequence length="297" mass="32437">MDYNVGINLTLLGTKGGPSLRGKGPSMMPTSSHLAIADKSIVIDCGLGVTSGLVNAGYKLTDITHIFITHYHSDHCLELGALLHTAWTAGLSKPVQVYGPPGLDKLWNGFRHMMTFDIELRIVDEGRLPLDDMVAFHTYSDVNAPGEAFSIMYDDDLRVSAIKNNHPPIVETYALRFDAGDKAITFSGDTTYLDAMIDFAKKSDVLVHEAMLSSGIDYVVGQTKTGNEQLRKHLVASHTLASQAGSIAKEADVKCLMLNHLIPPEREISSDDDWLADVKNTFDGHCLIGFDGLKYTI</sequence>
<evidence type="ECO:0000313" key="4">
    <source>
        <dbReference type="Proteomes" id="UP000007460"/>
    </source>
</evidence>
<dbReference type="Pfam" id="PF23023">
    <property type="entry name" value="Anti-Pycsar_Apyc1"/>
    <property type="match status" value="1"/>
</dbReference>
<protein>
    <submittedName>
        <fullName evidence="3">Beta-lactamase-like protein</fullName>
        <ecNumber evidence="3">3.-.-.-</ecNumber>
    </submittedName>
</protein>
<accession>D5BQ41</accession>
<reference evidence="3 4" key="1">
    <citation type="journal article" date="2010" name="J. Bacteriol.">
        <title>Complete genome sequence of "Candidatus Puniceispirillum marinum" IMCC1322, a representative of the SAR116 clade in the Alphaproteobacteria.</title>
        <authorList>
            <person name="Oh H.M."/>
            <person name="Kwon K.K."/>
            <person name="Kang I."/>
            <person name="Kang S.G."/>
            <person name="Lee J.H."/>
            <person name="Kim S.J."/>
            <person name="Cho J.C."/>
        </authorList>
    </citation>
    <scope>NUCLEOTIDE SEQUENCE [LARGE SCALE GENOMIC DNA]</scope>
    <source>
        <strain evidence="3 4">IMCC1322</strain>
    </source>
</reference>
<keyword evidence="1 3" id="KW-0378">Hydrolase</keyword>
<keyword evidence="4" id="KW-1185">Reference proteome</keyword>
<dbReference type="Gene3D" id="3.60.15.10">
    <property type="entry name" value="Ribonuclease Z/Hydroxyacylglutathione hydrolase-like"/>
    <property type="match status" value="1"/>
</dbReference>
<proteinExistence type="predicted"/>
<dbReference type="CDD" id="cd07719">
    <property type="entry name" value="arylsulfatase_AtsA-like_MBL-fold"/>
    <property type="match status" value="1"/>
</dbReference>
<dbReference type="PANTHER" id="PTHR46018">
    <property type="entry name" value="ZINC PHOSPHODIESTERASE ELAC PROTEIN 1"/>
    <property type="match status" value="1"/>
</dbReference>
<dbReference type="Proteomes" id="UP000007460">
    <property type="component" value="Chromosome"/>
</dbReference>
<evidence type="ECO:0000313" key="3">
    <source>
        <dbReference type="EMBL" id="ADE38539.1"/>
    </source>
</evidence>
<dbReference type="STRING" id="488538.SAR116_0296"/>
<dbReference type="eggNOG" id="COG1234">
    <property type="taxonomic scope" value="Bacteria"/>
</dbReference>
<name>D5BQ41_PUNMI</name>
<organism evidence="3 4">
    <name type="scientific">Puniceispirillum marinum (strain IMCC1322)</name>
    <dbReference type="NCBI Taxonomy" id="488538"/>
    <lineage>
        <taxon>Bacteria</taxon>
        <taxon>Pseudomonadati</taxon>
        <taxon>Pseudomonadota</taxon>
        <taxon>Alphaproteobacteria</taxon>
        <taxon>Candidatus Puniceispirillales</taxon>
        <taxon>Candidatus Puniceispirillaceae</taxon>
        <taxon>Candidatus Puniceispirillum</taxon>
    </lineage>
</organism>
<dbReference type="SUPFAM" id="SSF56281">
    <property type="entry name" value="Metallo-hydrolase/oxidoreductase"/>
    <property type="match status" value="1"/>
</dbReference>
<dbReference type="EC" id="3.-.-.-" evidence="3"/>
<dbReference type="AlphaFoldDB" id="D5BQ41"/>
<dbReference type="SMART" id="SM00849">
    <property type="entry name" value="Lactamase_B"/>
    <property type="match status" value="1"/>
</dbReference>
<dbReference type="InterPro" id="IPR001279">
    <property type="entry name" value="Metallo-B-lactamas"/>
</dbReference>
<dbReference type="HOGENOM" id="CLU_031317_0_1_5"/>
<feature type="domain" description="Metallo-beta-lactamase" evidence="2">
    <location>
        <begin position="29"/>
        <end position="238"/>
    </location>
</feature>
<dbReference type="PANTHER" id="PTHR46018:SF2">
    <property type="entry name" value="ZINC PHOSPHODIESTERASE ELAC PROTEIN 1"/>
    <property type="match status" value="1"/>
</dbReference>
<dbReference type="GO" id="GO:0042781">
    <property type="term" value="F:3'-tRNA processing endoribonuclease activity"/>
    <property type="evidence" value="ECO:0007669"/>
    <property type="project" value="TreeGrafter"/>
</dbReference>
<dbReference type="KEGG" id="apb:SAR116_0296"/>
<gene>
    <name evidence="3" type="ordered locus">SAR116_0296</name>
</gene>
<dbReference type="InterPro" id="IPR044094">
    <property type="entry name" value="AtsA-like_MBL-fold"/>
</dbReference>
<evidence type="ECO:0000259" key="2">
    <source>
        <dbReference type="SMART" id="SM00849"/>
    </source>
</evidence>
<dbReference type="OrthoDB" id="9803916at2"/>
<evidence type="ECO:0000256" key="1">
    <source>
        <dbReference type="ARBA" id="ARBA00022801"/>
    </source>
</evidence>
<dbReference type="EMBL" id="CP001751">
    <property type="protein sequence ID" value="ADE38539.1"/>
    <property type="molecule type" value="Genomic_DNA"/>
</dbReference>
<dbReference type="InterPro" id="IPR036866">
    <property type="entry name" value="RibonucZ/Hydroxyglut_hydro"/>
</dbReference>